<dbReference type="Pfam" id="PF13246">
    <property type="entry name" value="Cation_ATPase"/>
    <property type="match status" value="1"/>
</dbReference>
<dbReference type="InterPro" id="IPR018303">
    <property type="entry name" value="ATPase_P-typ_P_site"/>
</dbReference>
<dbReference type="Gene3D" id="3.40.50.1000">
    <property type="entry name" value="HAD superfamily/HAD-like"/>
    <property type="match status" value="1"/>
</dbReference>
<dbReference type="InterPro" id="IPR006068">
    <property type="entry name" value="ATPase_P-typ_cation-transptr_C"/>
</dbReference>
<evidence type="ECO:0000256" key="9">
    <source>
        <dbReference type="ARBA" id="ARBA00023136"/>
    </source>
</evidence>
<dbReference type="Gene3D" id="2.70.150.10">
    <property type="entry name" value="Calcium-transporting ATPase, cytoplasmic transduction domain A"/>
    <property type="match status" value="1"/>
</dbReference>
<feature type="transmembrane region" description="Helical" evidence="10">
    <location>
        <begin position="792"/>
        <end position="815"/>
    </location>
</feature>
<dbReference type="RefSeq" id="WP_076604042.1">
    <property type="nucleotide sequence ID" value="NZ_FTMD01000018.1"/>
</dbReference>
<keyword evidence="6" id="KW-0067">ATP-binding</keyword>
<dbReference type="STRING" id="34027.SAMN05421829_11879"/>
<dbReference type="NCBIfam" id="TIGR01494">
    <property type="entry name" value="ATPase_P-type"/>
    <property type="match status" value="2"/>
</dbReference>
<name>A0A1N7BN65_9RHOO</name>
<dbReference type="SFLD" id="SFLDS00003">
    <property type="entry name" value="Haloacid_Dehalogenase"/>
    <property type="match status" value="1"/>
</dbReference>
<comment type="subcellular location">
    <subcellularLocation>
        <location evidence="1">Cell membrane</location>
        <topology evidence="1">Multi-pass membrane protein</topology>
    </subcellularLocation>
</comment>
<dbReference type="SUPFAM" id="SSF81653">
    <property type="entry name" value="Calcium ATPase, transduction domain A"/>
    <property type="match status" value="1"/>
</dbReference>
<keyword evidence="9 10" id="KW-0472">Membrane</keyword>
<dbReference type="PRINTS" id="PR00121">
    <property type="entry name" value="NAKATPASE"/>
</dbReference>
<dbReference type="EMBL" id="FTMD01000018">
    <property type="protein sequence ID" value="SIR52696.1"/>
    <property type="molecule type" value="Genomic_DNA"/>
</dbReference>
<keyword evidence="13" id="KW-1185">Reference proteome</keyword>
<dbReference type="Pfam" id="PF00689">
    <property type="entry name" value="Cation_ATPase_C"/>
    <property type="match status" value="1"/>
</dbReference>
<accession>A0A1N7BN65</accession>
<dbReference type="SMART" id="SM00831">
    <property type="entry name" value="Cation_ATPase_N"/>
    <property type="match status" value="1"/>
</dbReference>
<dbReference type="Proteomes" id="UP000186819">
    <property type="component" value="Unassembled WGS sequence"/>
</dbReference>
<dbReference type="InterPro" id="IPR001757">
    <property type="entry name" value="P_typ_ATPase"/>
</dbReference>
<dbReference type="InterPro" id="IPR004014">
    <property type="entry name" value="ATPase_P-typ_cation-transptr_N"/>
</dbReference>
<feature type="transmembrane region" description="Helical" evidence="10">
    <location>
        <begin position="55"/>
        <end position="73"/>
    </location>
</feature>
<sequence length="903" mass="95481">MDIWRGQVEEVLAGLGTGGEGLGAAEAVRRLATFGRNCVAARPRQLLALRFAREFTHFFAIVLWIAAALALIADRFNPGQGMGALAAAIVGVIFVNGCFSFWQEYRAERAVEALAALLPQRALAFRDGRLDAVLAQELVPGDVIMLEAGDNVPADCRVIEGRGLRVNAATVTGESRPVGRVAEAVEAAGAADARNLVLAGTSVVAGHARAVVFATGMHTEFGRIAHLSQHTEERPSPLALEIARLSRLVALAATALGAVFFFVGRALGVPFWDSALFAIAIIVANVPEGLLPTVTLSLAMATQRMARRNALVRHLPAVEALGATTVICTDKTGTLTENRMRVVSLMAGGSAWMPRPERVEEANEAGATPALAGLLAVAAGCHGLRLDPDAEGGYAGDPMEVALVECAAAWGVRESGTRVAELPFETGRNRMSVAAADGCAVWLLCKGAPEVVVPRCVLQRAPDGGTVAVDEDAIRGALDAMARRGLRVIAFARRQLDAGEAVADDGAERELILEGLAGIEDPPRADVREAVARCREAGIRVIMVTGDYPATAVAIGREIGLTGDAPRVLRGEDVARMNAAQLALALESPQVICARVTAEHKLRVVQALQQRGEVVAVTGDGVNDAPALRAADIGIAMGRSGTDVAKEAADMVLLDDHFATIVSAIEEGRAVFENLRKFLTYILTSNIPELVPCLVFVLLRVPLPLTVIQILAVDLGTDMLPALALGAEPPSPGLMKRPPRPRSARLVDGALIARAYFFLGVLESAASLAMFFGVLAAGGWVRGEALGRLDPLYLEATTACLATIVVMQVANLFLCRDARLPAWPPRLAANPLLLWGLGFELALIAAIVYLPAGNAIFGAAPLDAETWLRMLPLALAMVALEEARKAWLRRRARRQPQHAVRAG</sequence>
<dbReference type="AlphaFoldDB" id="A0A1N7BN65"/>
<dbReference type="GO" id="GO:0005524">
    <property type="term" value="F:ATP binding"/>
    <property type="evidence" value="ECO:0007669"/>
    <property type="project" value="UniProtKB-KW"/>
</dbReference>
<evidence type="ECO:0000256" key="2">
    <source>
        <dbReference type="ARBA" id="ARBA00005675"/>
    </source>
</evidence>
<evidence type="ECO:0000256" key="4">
    <source>
        <dbReference type="ARBA" id="ARBA00022692"/>
    </source>
</evidence>
<dbReference type="GO" id="GO:0005886">
    <property type="term" value="C:plasma membrane"/>
    <property type="evidence" value="ECO:0007669"/>
    <property type="project" value="UniProtKB-SubCell"/>
</dbReference>
<keyword evidence="3" id="KW-1003">Cell membrane</keyword>
<dbReference type="InterPro" id="IPR023298">
    <property type="entry name" value="ATPase_P-typ_TM_dom_sf"/>
</dbReference>
<organism evidence="12 13">
    <name type="scientific">Aromatoleum tolulyticum</name>
    <dbReference type="NCBI Taxonomy" id="34027"/>
    <lineage>
        <taxon>Bacteria</taxon>
        <taxon>Pseudomonadati</taxon>
        <taxon>Pseudomonadota</taxon>
        <taxon>Betaproteobacteria</taxon>
        <taxon>Rhodocyclales</taxon>
        <taxon>Rhodocyclaceae</taxon>
        <taxon>Aromatoleum</taxon>
    </lineage>
</organism>
<dbReference type="Pfam" id="PF00690">
    <property type="entry name" value="Cation_ATPase_N"/>
    <property type="match status" value="1"/>
</dbReference>
<dbReference type="SFLD" id="SFLDF00027">
    <property type="entry name" value="p-type_atpase"/>
    <property type="match status" value="1"/>
</dbReference>
<protein>
    <submittedName>
        <fullName evidence="12">ATPase, P-type (Transporting), HAD superfamily, subfamily IC</fullName>
    </submittedName>
</protein>
<keyword evidence="5" id="KW-0547">Nucleotide-binding</keyword>
<evidence type="ECO:0000313" key="12">
    <source>
        <dbReference type="EMBL" id="SIR52696.1"/>
    </source>
</evidence>
<dbReference type="GO" id="GO:0016887">
    <property type="term" value="F:ATP hydrolysis activity"/>
    <property type="evidence" value="ECO:0007669"/>
    <property type="project" value="InterPro"/>
</dbReference>
<proteinExistence type="inferred from homology"/>
<dbReference type="SUPFAM" id="SSF81665">
    <property type="entry name" value="Calcium ATPase, transmembrane domain M"/>
    <property type="match status" value="1"/>
</dbReference>
<evidence type="ECO:0000256" key="5">
    <source>
        <dbReference type="ARBA" id="ARBA00022741"/>
    </source>
</evidence>
<dbReference type="InterPro" id="IPR059000">
    <property type="entry name" value="ATPase_P-type_domA"/>
</dbReference>
<feature type="domain" description="Cation-transporting P-type ATPase N-terminal" evidence="11">
    <location>
        <begin position="2"/>
        <end position="75"/>
    </location>
</feature>
<evidence type="ECO:0000256" key="3">
    <source>
        <dbReference type="ARBA" id="ARBA00022475"/>
    </source>
</evidence>
<evidence type="ECO:0000259" key="11">
    <source>
        <dbReference type="SMART" id="SM00831"/>
    </source>
</evidence>
<dbReference type="InterPro" id="IPR023214">
    <property type="entry name" value="HAD_sf"/>
</dbReference>
<feature type="transmembrane region" description="Helical" evidence="10">
    <location>
        <begin position="755"/>
        <end position="780"/>
    </location>
</feature>
<dbReference type="InterPro" id="IPR023299">
    <property type="entry name" value="ATPase_P-typ_cyto_dom_N"/>
</dbReference>
<evidence type="ECO:0000313" key="13">
    <source>
        <dbReference type="Proteomes" id="UP000186819"/>
    </source>
</evidence>
<feature type="transmembrane region" description="Helical" evidence="10">
    <location>
        <begin position="79"/>
        <end position="102"/>
    </location>
</feature>
<feature type="transmembrane region" description="Helical" evidence="10">
    <location>
        <begin position="827"/>
        <end position="850"/>
    </location>
</feature>
<dbReference type="PROSITE" id="PS00154">
    <property type="entry name" value="ATPASE_E1_E2"/>
    <property type="match status" value="1"/>
</dbReference>
<dbReference type="OrthoDB" id="9814270at2"/>
<dbReference type="InterPro" id="IPR044492">
    <property type="entry name" value="P_typ_ATPase_HD_dom"/>
</dbReference>
<dbReference type="Gene3D" id="1.20.1110.10">
    <property type="entry name" value="Calcium-transporting ATPase, transmembrane domain"/>
    <property type="match status" value="1"/>
</dbReference>
<dbReference type="SFLD" id="SFLDG00002">
    <property type="entry name" value="C1.7:_P-type_atpase_like"/>
    <property type="match status" value="1"/>
</dbReference>
<dbReference type="Gene3D" id="3.40.1110.10">
    <property type="entry name" value="Calcium-transporting ATPase, cytoplasmic domain N"/>
    <property type="match status" value="1"/>
</dbReference>
<dbReference type="GO" id="GO:0015662">
    <property type="term" value="F:P-type ion transporter activity"/>
    <property type="evidence" value="ECO:0007669"/>
    <property type="project" value="UniProtKB-ARBA"/>
</dbReference>
<evidence type="ECO:0000256" key="6">
    <source>
        <dbReference type="ARBA" id="ARBA00022840"/>
    </source>
</evidence>
<dbReference type="PANTHER" id="PTHR43294:SF21">
    <property type="entry name" value="CATION TRANSPORTING ATPASE"/>
    <property type="match status" value="1"/>
</dbReference>
<feature type="transmembrane region" description="Helical" evidence="10">
    <location>
        <begin position="248"/>
        <end position="268"/>
    </location>
</feature>
<dbReference type="PRINTS" id="PR00119">
    <property type="entry name" value="CATATPASE"/>
</dbReference>
<reference evidence="13" key="1">
    <citation type="submission" date="2017-01" db="EMBL/GenBank/DDBJ databases">
        <authorList>
            <person name="Varghese N."/>
            <person name="Submissions S."/>
        </authorList>
    </citation>
    <scope>NUCLEOTIDE SEQUENCE [LARGE SCALE GENOMIC DNA]</scope>
    <source>
        <strain evidence="13">ATCC 51758</strain>
    </source>
</reference>
<dbReference type="FunFam" id="3.40.50.1000:FF:000083">
    <property type="entry name" value="Sodium/potassium-transporting ATPase subunit alpha"/>
    <property type="match status" value="1"/>
</dbReference>
<evidence type="ECO:0000256" key="1">
    <source>
        <dbReference type="ARBA" id="ARBA00004651"/>
    </source>
</evidence>
<dbReference type="Pfam" id="PF00122">
    <property type="entry name" value="E1-E2_ATPase"/>
    <property type="match status" value="1"/>
</dbReference>
<keyword evidence="7" id="KW-1278">Translocase</keyword>
<keyword evidence="8 10" id="KW-1133">Transmembrane helix</keyword>
<dbReference type="InterPro" id="IPR008250">
    <property type="entry name" value="ATPase_P-typ_transduc_dom_A_sf"/>
</dbReference>
<gene>
    <name evidence="12" type="ORF">SAMN05421829_11879</name>
</gene>
<dbReference type="SUPFAM" id="SSF56784">
    <property type="entry name" value="HAD-like"/>
    <property type="match status" value="1"/>
</dbReference>
<dbReference type="InterPro" id="IPR050510">
    <property type="entry name" value="Cation_transp_ATPase_P-type"/>
</dbReference>
<evidence type="ECO:0000256" key="8">
    <source>
        <dbReference type="ARBA" id="ARBA00022989"/>
    </source>
</evidence>
<keyword evidence="4 10" id="KW-0812">Transmembrane</keyword>
<dbReference type="Pfam" id="PF08282">
    <property type="entry name" value="Hydrolase_3"/>
    <property type="match status" value="1"/>
</dbReference>
<evidence type="ECO:0000256" key="10">
    <source>
        <dbReference type="SAM" id="Phobius"/>
    </source>
</evidence>
<feature type="transmembrane region" description="Helical" evidence="10">
    <location>
        <begin position="274"/>
        <end position="299"/>
    </location>
</feature>
<dbReference type="InterPro" id="IPR036412">
    <property type="entry name" value="HAD-like_sf"/>
</dbReference>
<evidence type="ECO:0000256" key="7">
    <source>
        <dbReference type="ARBA" id="ARBA00022967"/>
    </source>
</evidence>
<comment type="similarity">
    <text evidence="2">Belongs to the cation transport ATPase (P-type) (TC 3.A.3) family. Type IIA subfamily.</text>
</comment>
<dbReference type="PANTHER" id="PTHR43294">
    <property type="entry name" value="SODIUM/POTASSIUM-TRANSPORTING ATPASE SUBUNIT ALPHA"/>
    <property type="match status" value="1"/>
</dbReference>
<dbReference type="SUPFAM" id="SSF81660">
    <property type="entry name" value="Metal cation-transporting ATPase, ATP-binding domain N"/>
    <property type="match status" value="1"/>
</dbReference>